<dbReference type="InterPro" id="IPR019192">
    <property type="entry name" value="Ribosomal_mL40"/>
</dbReference>
<evidence type="ECO:0000256" key="7">
    <source>
        <dbReference type="ARBA" id="ARBA00035192"/>
    </source>
</evidence>
<keyword evidence="5" id="KW-0496">Mitochondrion</keyword>
<proteinExistence type="inferred from homology"/>
<comment type="subcellular location">
    <subcellularLocation>
        <location evidence="1">Mitochondrion</location>
    </subcellularLocation>
</comment>
<evidence type="ECO:0000313" key="8">
    <source>
        <dbReference type="EMBL" id="VDN57217.1"/>
    </source>
</evidence>
<keyword evidence="3" id="KW-0809">Transit peptide</keyword>
<evidence type="ECO:0000256" key="3">
    <source>
        <dbReference type="ARBA" id="ARBA00022946"/>
    </source>
</evidence>
<dbReference type="OrthoDB" id="5977625at2759"/>
<evidence type="ECO:0000256" key="6">
    <source>
        <dbReference type="ARBA" id="ARBA00023274"/>
    </source>
</evidence>
<keyword evidence="6" id="KW-0687">Ribonucleoprotein</keyword>
<evidence type="ECO:0000313" key="10">
    <source>
        <dbReference type="Proteomes" id="UP000274756"/>
    </source>
</evidence>
<protein>
    <recommendedName>
        <fullName evidence="7">Large ribosomal subunit protein mL40</fullName>
    </recommendedName>
</protein>
<dbReference type="Gene3D" id="6.10.250.3440">
    <property type="match status" value="1"/>
</dbReference>
<dbReference type="WBParaSite" id="DME_0000303101-mRNA-1">
    <property type="protein sequence ID" value="DME_0000303101-mRNA-1"/>
    <property type="gene ID" value="DME_0000303101"/>
</dbReference>
<sequence length="194" mass="22900">MNRILSSVKYFDKSKLLARNGNDIEQIRKVSVFLKKQSKIDPEQAKLRELRMRRKLEKEIRQLKLHSKKPKPIMELTIDIKSAKNIDERYRPKSVLFKISDDEMEKRYIALRDYSFSRAALMRLDEKWIRQSIEKQEKALKELKLLSLDLYEAAIQPDHSIDDGIILNGPTLTPPLTNYEPPDGDYIDITKEWV</sequence>
<dbReference type="EMBL" id="UYYG01001159">
    <property type="protein sequence ID" value="VDN57217.1"/>
    <property type="molecule type" value="Genomic_DNA"/>
</dbReference>
<dbReference type="Proteomes" id="UP000274756">
    <property type="component" value="Unassembled WGS sequence"/>
</dbReference>
<evidence type="ECO:0000256" key="2">
    <source>
        <dbReference type="ARBA" id="ARBA00009360"/>
    </source>
</evidence>
<keyword evidence="10" id="KW-1185">Reference proteome</keyword>
<dbReference type="Pfam" id="PF09812">
    <property type="entry name" value="MRP-L28"/>
    <property type="match status" value="1"/>
</dbReference>
<keyword evidence="4" id="KW-0689">Ribosomal protein</keyword>
<reference evidence="11" key="1">
    <citation type="submission" date="2017-02" db="UniProtKB">
        <authorList>
            <consortium name="WormBaseParasite"/>
        </authorList>
    </citation>
    <scope>IDENTIFICATION</scope>
</reference>
<organism evidence="9 11">
    <name type="scientific">Dracunculus medinensis</name>
    <name type="common">Guinea worm</name>
    <dbReference type="NCBI Taxonomy" id="318479"/>
    <lineage>
        <taxon>Eukaryota</taxon>
        <taxon>Metazoa</taxon>
        <taxon>Ecdysozoa</taxon>
        <taxon>Nematoda</taxon>
        <taxon>Chromadorea</taxon>
        <taxon>Rhabditida</taxon>
        <taxon>Spirurina</taxon>
        <taxon>Dracunculoidea</taxon>
        <taxon>Dracunculidae</taxon>
        <taxon>Dracunculus</taxon>
    </lineage>
</organism>
<evidence type="ECO:0000313" key="11">
    <source>
        <dbReference type="WBParaSite" id="DME_0000303101-mRNA-1"/>
    </source>
</evidence>
<dbReference type="AlphaFoldDB" id="A0A0N4U7Q8"/>
<gene>
    <name evidence="8" type="ORF">DME_LOCUS7190</name>
</gene>
<dbReference type="STRING" id="318479.A0A0N4U7Q8"/>
<evidence type="ECO:0000313" key="9">
    <source>
        <dbReference type="Proteomes" id="UP000038040"/>
    </source>
</evidence>
<evidence type="ECO:0000256" key="1">
    <source>
        <dbReference type="ARBA" id="ARBA00004173"/>
    </source>
</evidence>
<evidence type="ECO:0000256" key="4">
    <source>
        <dbReference type="ARBA" id="ARBA00022980"/>
    </source>
</evidence>
<accession>A0A0N4U7Q8</accession>
<dbReference type="InterPro" id="IPR039145">
    <property type="entry name" value="Ribosomal_mL40_metazoa/plant"/>
</dbReference>
<dbReference type="PANTHER" id="PTHR13359:SF2">
    <property type="entry name" value="LARGE RIBOSOMAL SUBUNIT PROTEIN ML40"/>
    <property type="match status" value="1"/>
</dbReference>
<dbReference type="Proteomes" id="UP000038040">
    <property type="component" value="Unplaced"/>
</dbReference>
<dbReference type="PANTHER" id="PTHR13359">
    <property type="entry name" value="39S RIBOSOMAL PROTEIN L40, MITOCHONDRIAL"/>
    <property type="match status" value="1"/>
</dbReference>
<name>A0A0N4U7Q8_DRAME</name>
<comment type="similarity">
    <text evidence="2">Belongs to the mitochondrion-specific ribosomal protein mL40 family.</text>
</comment>
<reference evidence="8 10" key="2">
    <citation type="submission" date="2018-11" db="EMBL/GenBank/DDBJ databases">
        <authorList>
            <consortium name="Pathogen Informatics"/>
        </authorList>
    </citation>
    <scope>NUCLEOTIDE SEQUENCE [LARGE SCALE GENOMIC DNA]</scope>
</reference>
<evidence type="ECO:0000256" key="5">
    <source>
        <dbReference type="ARBA" id="ARBA00023128"/>
    </source>
</evidence>
<dbReference type="GO" id="GO:0005762">
    <property type="term" value="C:mitochondrial large ribosomal subunit"/>
    <property type="evidence" value="ECO:0007669"/>
    <property type="project" value="InterPro"/>
</dbReference>